<protein>
    <recommendedName>
        <fullName evidence="1">Lipopolysaccharide core heptose(I) kinase</fullName>
        <ecNumber evidence="1">2.7.1.-</ecNumber>
    </recommendedName>
</protein>
<keyword evidence="1" id="KW-0547">Nucleotide-binding</keyword>
<evidence type="ECO:0000313" key="3">
    <source>
        <dbReference type="Proteomes" id="UP001163255"/>
    </source>
</evidence>
<dbReference type="EMBL" id="CP103300">
    <property type="protein sequence ID" value="UYM17975.1"/>
    <property type="molecule type" value="Genomic_DNA"/>
</dbReference>
<name>A0ABY6GYV8_9GAMM</name>
<dbReference type="RefSeq" id="WP_262600749.1">
    <property type="nucleotide sequence ID" value="NZ_CP103300.1"/>
</dbReference>
<gene>
    <name evidence="2" type="primary">rfaP</name>
    <name evidence="2" type="ORF">NX720_08750</name>
</gene>
<dbReference type="EC" id="2.7.1.-" evidence="1"/>
<dbReference type="Pfam" id="PF06293">
    <property type="entry name" value="Kdo"/>
    <property type="match status" value="1"/>
</dbReference>
<dbReference type="InterPro" id="IPR011009">
    <property type="entry name" value="Kinase-like_dom_sf"/>
</dbReference>
<sequence>MLYLRDDFKEAWQGKDPFNHLMNLDGEVFRELEARRTFRFELNGKGYFAKVHNGVGWPEIIENLLRLRKPVLGARNEWVALNSLKSIGLNTMTAVAFGERGCNPAKQQSFLVTEELKDMHTLEDLCDTWEEHAPAFVLKEAIIRKLAVISRQLHDNGINHRDYYLCHFMLPKNEKPDPENLSFYLIDLHRAQVRKKIPERWRLKDISGLYYSAMNYKLTQRDIYRFITIYTGLPLREALNKHEWMWKKIEIKASKLHTRMKRKAGHPNY</sequence>
<dbReference type="Proteomes" id="UP001163255">
    <property type="component" value="Chromosome"/>
</dbReference>
<dbReference type="SUPFAM" id="SSF56112">
    <property type="entry name" value="Protein kinase-like (PK-like)"/>
    <property type="match status" value="1"/>
</dbReference>
<evidence type="ECO:0000256" key="1">
    <source>
        <dbReference type="PIRNR" id="PIRNR037318"/>
    </source>
</evidence>
<evidence type="ECO:0000313" key="2">
    <source>
        <dbReference type="EMBL" id="UYM17975.1"/>
    </source>
</evidence>
<keyword evidence="1" id="KW-0067">ATP-binding</keyword>
<proteinExistence type="inferred from homology"/>
<keyword evidence="1 2" id="KW-0418">Kinase</keyword>
<comment type="similarity">
    <text evidence="1">Belongs to the protein kinase superfamily. KdkA/rfaP family.</text>
</comment>
<comment type="pathway">
    <text evidence="1">Bacterial outer membrane biogenesis; LPS core biosynthesis.</text>
</comment>
<accession>A0ABY6GYV8</accession>
<organism evidence="2 3">
    <name type="scientific">Endozoicomonas euniceicola</name>
    <dbReference type="NCBI Taxonomy" id="1234143"/>
    <lineage>
        <taxon>Bacteria</taxon>
        <taxon>Pseudomonadati</taxon>
        <taxon>Pseudomonadota</taxon>
        <taxon>Gammaproteobacteria</taxon>
        <taxon>Oceanospirillales</taxon>
        <taxon>Endozoicomonadaceae</taxon>
        <taxon>Endozoicomonas</taxon>
    </lineage>
</organism>
<dbReference type="InterPro" id="IPR017172">
    <property type="entry name" value="Lsacc_core_hep_kinase_RfaP"/>
</dbReference>
<dbReference type="NCBIfam" id="NF011703">
    <property type="entry name" value="PRK15123.1"/>
    <property type="match status" value="1"/>
</dbReference>
<reference evidence="2" key="1">
    <citation type="submission" date="2022-10" db="EMBL/GenBank/DDBJ databases">
        <title>Completed Genome Sequence of two octocoral isolated bacterium, Endozoicomonas euniceicola EF212T and Endozoicomonas gorgoniicola PS125T.</title>
        <authorList>
            <person name="Chiou Y.-J."/>
            <person name="Chen Y.-H."/>
        </authorList>
    </citation>
    <scope>NUCLEOTIDE SEQUENCE</scope>
    <source>
        <strain evidence="2">EF212</strain>
    </source>
</reference>
<comment type="function">
    <text evidence="1">Kinase involved in the biosynthesis of the core oligosaccharide region of lipopolysaccharide (LPS). Catalyzes the phosphorylation of heptose I (HepI), the first heptose added to the Kdo2-lipid A module.</text>
</comment>
<keyword evidence="1 2" id="KW-0808">Transferase</keyword>
<dbReference type="GO" id="GO:0016301">
    <property type="term" value="F:kinase activity"/>
    <property type="evidence" value="ECO:0007669"/>
    <property type="project" value="UniProtKB-KW"/>
</dbReference>
<keyword evidence="3" id="KW-1185">Reference proteome</keyword>
<keyword evidence="1" id="KW-0448">Lipopolysaccharide biosynthesis</keyword>
<dbReference type="PIRSF" id="PIRSF037318">
    <property type="entry name" value="RfaP"/>
    <property type="match status" value="1"/>
</dbReference>